<gene>
    <name evidence="2" type="ORF">G6F51_009813</name>
</gene>
<sequence>MKGPTTFRVKNDFSFSKEDCYKYNLPSFFISLKASSWLEEETLARKIVHSNAGVVEDVGTRLSSIIQGFKKLKDVEELPVSLTVFAKYVLAHYKRPATKQRFQNHLKTALDRYSVENAREQATNNILKESYRIYDNLSTVTADNIIKSATSPKGEDIEEGYESDGSCKSEDYHPRRTRSYSVDIVCEDNESAEDTPMMKELRDFRRRSVELTKRDVNQVSDLRLLSLDFIYLFSENIEKSVTKYLGTEAHLSSIPLFSSGKPNDINPIVFKWCMQLTNFKFEDNNDKWMELQKATIAILGEAITKYDKAVVQIANLLHTVSVTPRLLINSNTSNVEDTHIHNFVSYIIKLVFGIEDILNHQWANGRLNQVDQNGKFKPDYIAYVKTRSTRHDLTIAEVKPTGASLGKPPSDLVKLGQQMKLMLNNLISNKIPSSVVCGILVEGKNCSLYKMDIIGHSFYRMVLIASFPLCTTPSELCLIPNMFLWMTYLKKYYKDITIDTAKQIEKSELAKAKGKNKVKLEDVVPETWMRHGTCSFKCKKTNGN</sequence>
<evidence type="ECO:0000256" key="1">
    <source>
        <dbReference type="SAM" id="MobiDB-lite"/>
    </source>
</evidence>
<dbReference type="OrthoDB" id="2287442at2759"/>
<proteinExistence type="predicted"/>
<dbReference type="AlphaFoldDB" id="A0A9P6Y343"/>
<dbReference type="EMBL" id="JAANIT010001877">
    <property type="protein sequence ID" value="KAG1538365.1"/>
    <property type="molecule type" value="Genomic_DNA"/>
</dbReference>
<dbReference type="Proteomes" id="UP000717996">
    <property type="component" value="Unassembled WGS sequence"/>
</dbReference>
<name>A0A9P6Y343_RHIOR</name>
<protein>
    <submittedName>
        <fullName evidence="2">Uncharacterized protein</fullName>
    </submittedName>
</protein>
<reference evidence="2" key="1">
    <citation type="journal article" date="2020" name="Microb. Genom.">
        <title>Genetic diversity of clinical and environmental Mucorales isolates obtained from an investigation of mucormycosis cases among solid organ transplant recipients.</title>
        <authorList>
            <person name="Nguyen M.H."/>
            <person name="Kaul D."/>
            <person name="Muto C."/>
            <person name="Cheng S.J."/>
            <person name="Richter R.A."/>
            <person name="Bruno V.M."/>
            <person name="Liu G."/>
            <person name="Beyhan S."/>
            <person name="Sundermann A.J."/>
            <person name="Mounaud S."/>
            <person name="Pasculle A.W."/>
            <person name="Nierman W.C."/>
            <person name="Driscoll E."/>
            <person name="Cumbie R."/>
            <person name="Clancy C.J."/>
            <person name="Dupont C.L."/>
        </authorList>
    </citation>
    <scope>NUCLEOTIDE SEQUENCE</scope>
    <source>
        <strain evidence="2">GL16</strain>
    </source>
</reference>
<evidence type="ECO:0000313" key="3">
    <source>
        <dbReference type="Proteomes" id="UP000717996"/>
    </source>
</evidence>
<feature type="region of interest" description="Disordered" evidence="1">
    <location>
        <begin position="151"/>
        <end position="172"/>
    </location>
</feature>
<organism evidence="2 3">
    <name type="scientific">Rhizopus oryzae</name>
    <name type="common">Mucormycosis agent</name>
    <name type="synonym">Rhizopus arrhizus var. delemar</name>
    <dbReference type="NCBI Taxonomy" id="64495"/>
    <lineage>
        <taxon>Eukaryota</taxon>
        <taxon>Fungi</taxon>
        <taxon>Fungi incertae sedis</taxon>
        <taxon>Mucoromycota</taxon>
        <taxon>Mucoromycotina</taxon>
        <taxon>Mucoromycetes</taxon>
        <taxon>Mucorales</taxon>
        <taxon>Mucorineae</taxon>
        <taxon>Rhizopodaceae</taxon>
        <taxon>Rhizopus</taxon>
    </lineage>
</organism>
<comment type="caution">
    <text evidence="2">The sequence shown here is derived from an EMBL/GenBank/DDBJ whole genome shotgun (WGS) entry which is preliminary data.</text>
</comment>
<accession>A0A9P6Y343</accession>
<evidence type="ECO:0000313" key="2">
    <source>
        <dbReference type="EMBL" id="KAG1538365.1"/>
    </source>
</evidence>